<name>A0ABW5M500_9BACT</name>
<keyword evidence="3" id="KW-1185">Reference proteome</keyword>
<keyword evidence="1" id="KW-0812">Transmembrane</keyword>
<evidence type="ECO:0000256" key="1">
    <source>
        <dbReference type="SAM" id="Phobius"/>
    </source>
</evidence>
<sequence length="275" mass="31078">MVINYFLLYAHERAIDEMNVILHTLKSRNAILYNFGWICFVSFFVCTLLSLTTTVQVLGINAFIKPMKFFLSTGIFCWTMGWFTHLLDRKRAVVVYSWMVVIAMMYELPVVTYQAALGKLSHFNISSLVDAILFQTMGIVIFIFTMWTAYIGYLFFSQKRFDAPMAYVWGIRLGIVLFVIFAFEGFLMGGRLSHTVGAPDGGAGLPVTNWSVRHGDLRVAHFLGMHALQLLPLFSYYVARKPSQVIIAAALYWVIVSTVLVQALMGKPLLFGFGG</sequence>
<reference evidence="3" key="1">
    <citation type="journal article" date="2019" name="Int. J. Syst. Evol. Microbiol.">
        <title>The Global Catalogue of Microorganisms (GCM) 10K type strain sequencing project: providing services to taxonomists for standard genome sequencing and annotation.</title>
        <authorList>
            <consortium name="The Broad Institute Genomics Platform"/>
            <consortium name="The Broad Institute Genome Sequencing Center for Infectious Disease"/>
            <person name="Wu L."/>
            <person name="Ma J."/>
        </authorList>
    </citation>
    <scope>NUCLEOTIDE SEQUENCE [LARGE SCALE GENOMIC DNA]</scope>
    <source>
        <strain evidence="3">KCTC 42805</strain>
    </source>
</reference>
<dbReference type="EMBL" id="JBHULN010000005">
    <property type="protein sequence ID" value="MFD2571191.1"/>
    <property type="molecule type" value="Genomic_DNA"/>
</dbReference>
<feature type="transmembrane region" description="Helical" evidence="1">
    <location>
        <begin position="219"/>
        <end position="238"/>
    </location>
</feature>
<gene>
    <name evidence="2" type="ORF">ACFSUS_11140</name>
</gene>
<feature type="transmembrane region" description="Helical" evidence="1">
    <location>
        <begin position="94"/>
        <end position="112"/>
    </location>
</feature>
<feature type="transmembrane region" description="Helical" evidence="1">
    <location>
        <begin position="245"/>
        <end position="265"/>
    </location>
</feature>
<protein>
    <submittedName>
        <fullName evidence="2">Uncharacterized protein</fullName>
    </submittedName>
</protein>
<keyword evidence="1" id="KW-1133">Transmembrane helix</keyword>
<dbReference type="Proteomes" id="UP001597469">
    <property type="component" value="Unassembled WGS sequence"/>
</dbReference>
<feature type="transmembrane region" description="Helical" evidence="1">
    <location>
        <begin position="69"/>
        <end position="87"/>
    </location>
</feature>
<feature type="transmembrane region" description="Helical" evidence="1">
    <location>
        <begin position="31"/>
        <end position="57"/>
    </location>
</feature>
<evidence type="ECO:0000313" key="2">
    <source>
        <dbReference type="EMBL" id="MFD2571191.1"/>
    </source>
</evidence>
<proteinExistence type="predicted"/>
<accession>A0ABW5M500</accession>
<feature type="transmembrane region" description="Helical" evidence="1">
    <location>
        <begin position="167"/>
        <end position="187"/>
    </location>
</feature>
<dbReference type="RefSeq" id="WP_381522500.1">
    <property type="nucleotide sequence ID" value="NZ_JBHULN010000005.1"/>
</dbReference>
<comment type="caution">
    <text evidence="2">The sequence shown here is derived from an EMBL/GenBank/DDBJ whole genome shotgun (WGS) entry which is preliminary data.</text>
</comment>
<organism evidence="2 3">
    <name type="scientific">Spirosoma soli</name>
    <dbReference type="NCBI Taxonomy" id="1770529"/>
    <lineage>
        <taxon>Bacteria</taxon>
        <taxon>Pseudomonadati</taxon>
        <taxon>Bacteroidota</taxon>
        <taxon>Cytophagia</taxon>
        <taxon>Cytophagales</taxon>
        <taxon>Cytophagaceae</taxon>
        <taxon>Spirosoma</taxon>
    </lineage>
</organism>
<keyword evidence="1" id="KW-0472">Membrane</keyword>
<feature type="transmembrane region" description="Helical" evidence="1">
    <location>
        <begin position="132"/>
        <end position="155"/>
    </location>
</feature>
<evidence type="ECO:0000313" key="3">
    <source>
        <dbReference type="Proteomes" id="UP001597469"/>
    </source>
</evidence>